<name>A0A1H6T1F7_9LACT</name>
<keyword evidence="4" id="KW-1185">Reference proteome</keyword>
<dbReference type="GO" id="GO:0043743">
    <property type="term" value="F:LPPG:FO 2-phospho-L-lactate transferase activity"/>
    <property type="evidence" value="ECO:0007669"/>
    <property type="project" value="InterPro"/>
</dbReference>
<dbReference type="CDD" id="cd07187">
    <property type="entry name" value="YvcK_like"/>
    <property type="match status" value="1"/>
</dbReference>
<dbReference type="SUPFAM" id="SSF142338">
    <property type="entry name" value="CofD-like"/>
    <property type="match status" value="1"/>
</dbReference>
<sequence>MREETFKKRKPKIVVIGGGTGLPVILKSLKEKDADITAIVTVADDGGSSGVLRRSFNAVPPGDLRNVLTALSEIPELQREIFQYRFKSDDRNLDGHTIGNLIISAMTDMHGNIYEAIQLLTKLMRVRGHVFPAAEEPLNLHAQYVDGSTQTGESKIPKKGKKIDKVSVTCVEKERPVKASRKVISAIMNADLVVLGPGSLFTSILPNIMIPDIGDALIETEAKVVYISNIMTQLGETEELNDADHVRVLHKHVGGKFVDIALTNIGIVPEDYIEQEINEEYLLQVEHDFKGLKAEVPMVISDDFLLLTEKSVYHNGEKVAEEIFKTAFNSQRKIKKYL</sequence>
<dbReference type="NCBIfam" id="TIGR01826">
    <property type="entry name" value="CofD_related"/>
    <property type="match status" value="1"/>
</dbReference>
<evidence type="ECO:0000313" key="4">
    <source>
        <dbReference type="Proteomes" id="UP000198564"/>
    </source>
</evidence>
<dbReference type="InterPro" id="IPR010119">
    <property type="entry name" value="Gluconeogen_factor"/>
</dbReference>
<gene>
    <name evidence="3" type="ORF">SAMN04488113_11211</name>
</gene>
<dbReference type="HAMAP" id="MF_00973">
    <property type="entry name" value="Gluconeogen_factor"/>
    <property type="match status" value="1"/>
</dbReference>
<dbReference type="InterPro" id="IPR038136">
    <property type="entry name" value="CofD-like_dom_sf"/>
</dbReference>
<dbReference type="PANTHER" id="PTHR30135">
    <property type="entry name" value="UNCHARACTERIZED PROTEIN YVCK-RELATED"/>
    <property type="match status" value="1"/>
</dbReference>
<comment type="similarity">
    <text evidence="2">Belongs to the gluconeogenesis factor family.</text>
</comment>
<proteinExistence type="inferred from homology"/>
<organism evidence="3 4">
    <name type="scientific">Alkalibacterium gilvum</name>
    <dbReference type="NCBI Taxonomy" id="1130080"/>
    <lineage>
        <taxon>Bacteria</taxon>
        <taxon>Bacillati</taxon>
        <taxon>Bacillota</taxon>
        <taxon>Bacilli</taxon>
        <taxon>Lactobacillales</taxon>
        <taxon>Carnobacteriaceae</taxon>
        <taxon>Alkalibacterium</taxon>
    </lineage>
</organism>
<dbReference type="STRING" id="1130080.SAMN04488113_11211"/>
<dbReference type="PANTHER" id="PTHR30135:SF3">
    <property type="entry name" value="GLUCONEOGENESIS FACTOR-RELATED"/>
    <property type="match status" value="1"/>
</dbReference>
<evidence type="ECO:0000313" key="3">
    <source>
        <dbReference type="EMBL" id="SEI70075.1"/>
    </source>
</evidence>
<keyword evidence="1 2" id="KW-0963">Cytoplasm</keyword>
<dbReference type="InterPro" id="IPR002882">
    <property type="entry name" value="CofD"/>
</dbReference>
<comment type="function">
    <text evidence="2">Required for morphogenesis under gluconeogenic growth conditions.</text>
</comment>
<evidence type="ECO:0000256" key="2">
    <source>
        <dbReference type="HAMAP-Rule" id="MF_00973"/>
    </source>
</evidence>
<reference evidence="4" key="1">
    <citation type="submission" date="2016-10" db="EMBL/GenBank/DDBJ databases">
        <authorList>
            <person name="Varghese N."/>
            <person name="Submissions S."/>
        </authorList>
    </citation>
    <scope>NUCLEOTIDE SEQUENCE [LARGE SCALE GENOMIC DNA]</scope>
    <source>
        <strain evidence="4">DSM 25751</strain>
    </source>
</reference>
<evidence type="ECO:0000256" key="1">
    <source>
        <dbReference type="ARBA" id="ARBA00022490"/>
    </source>
</evidence>
<dbReference type="Pfam" id="PF01933">
    <property type="entry name" value="CofD"/>
    <property type="match status" value="1"/>
</dbReference>
<dbReference type="Gene3D" id="3.40.50.10680">
    <property type="entry name" value="CofD-like domains"/>
    <property type="match status" value="1"/>
</dbReference>
<dbReference type="RefSeq" id="WP_091634031.1">
    <property type="nucleotide sequence ID" value="NZ_FNYW01000012.1"/>
</dbReference>
<dbReference type="AlphaFoldDB" id="A0A1H6T1F7"/>
<dbReference type="Proteomes" id="UP000198564">
    <property type="component" value="Unassembled WGS sequence"/>
</dbReference>
<accession>A0A1H6T1F7</accession>
<dbReference type="GO" id="GO:0008360">
    <property type="term" value="P:regulation of cell shape"/>
    <property type="evidence" value="ECO:0007669"/>
    <property type="project" value="UniProtKB-UniRule"/>
</dbReference>
<dbReference type="OrthoDB" id="9783842at2"/>
<comment type="subcellular location">
    <subcellularLocation>
        <location evidence="2">Cytoplasm</location>
    </subcellularLocation>
</comment>
<protein>
    <recommendedName>
        <fullName evidence="2">Putative gluconeogenesis factor</fullName>
    </recommendedName>
</protein>
<dbReference type="GO" id="GO:0005737">
    <property type="term" value="C:cytoplasm"/>
    <property type="evidence" value="ECO:0007669"/>
    <property type="project" value="UniProtKB-SubCell"/>
</dbReference>
<dbReference type="EMBL" id="FNYW01000012">
    <property type="protein sequence ID" value="SEI70075.1"/>
    <property type="molecule type" value="Genomic_DNA"/>
</dbReference>